<proteinExistence type="predicted"/>
<sequence length="343" mass="37429">MDNTTKKECRSSYCECEPGKCGSGRIDKRGEAAAQSQALAITKGERDGNWQEFDVNGHGGLIRVVARIEGDDADLPLGKLVEDLLVGAGEPRTQPAQRPMPEPTLADAIAFMRRLKQNLMHARRFGSDTLQAYRNACVRAEGDVEEWLIEHREAARATSAATVAEPSKIERVCVGQFAKKADEKNWFCIPPNRASEFREAGYEVRSAFLEAAQQQAEPSHADSFASKAAYAAAIADAQQAEPGADERAASDAYDKVDRFLRNNLDDVDYAEYSEALESVRVAQSAQHAGDDHNPVEAIGAEFVKAKASRDPRAVDTLVDALGCTLREQGFALIPLDEEEVSES</sequence>
<evidence type="ECO:0000313" key="2">
    <source>
        <dbReference type="Proteomes" id="UP000234456"/>
    </source>
</evidence>
<dbReference type="AlphaFoldDB" id="A0A2N4TXV7"/>
<dbReference type="RefSeq" id="WP_102064929.1">
    <property type="nucleotide sequence ID" value="NZ_PKQE01000001.1"/>
</dbReference>
<evidence type="ECO:0000313" key="1">
    <source>
        <dbReference type="EMBL" id="PLC44518.1"/>
    </source>
</evidence>
<dbReference type="Proteomes" id="UP000234456">
    <property type="component" value="Unassembled WGS sequence"/>
</dbReference>
<dbReference type="OrthoDB" id="10015146at2"/>
<comment type="caution">
    <text evidence="1">The sequence shown here is derived from an EMBL/GenBank/DDBJ whole genome shotgun (WGS) entry which is preliminary data.</text>
</comment>
<protein>
    <submittedName>
        <fullName evidence="1">Uncharacterized protein</fullName>
    </submittedName>
</protein>
<dbReference type="EMBL" id="PKQE01000001">
    <property type="protein sequence ID" value="PLC44518.1"/>
    <property type="molecule type" value="Genomic_DNA"/>
</dbReference>
<organism evidence="1 2">
    <name type="scientific">Ralstonia pickettii</name>
    <name type="common">Burkholderia pickettii</name>
    <dbReference type="NCBI Taxonomy" id="329"/>
    <lineage>
        <taxon>Bacteria</taxon>
        <taxon>Pseudomonadati</taxon>
        <taxon>Pseudomonadota</taxon>
        <taxon>Betaproteobacteria</taxon>
        <taxon>Burkholderiales</taxon>
        <taxon>Burkholderiaceae</taxon>
        <taxon>Ralstonia</taxon>
    </lineage>
</organism>
<reference evidence="1 2" key="1">
    <citation type="submission" date="2017-12" db="EMBL/GenBank/DDBJ databases">
        <title>Draft genome sequence of Ralstonia pickettii 52.</title>
        <authorList>
            <person name="Zheng B."/>
        </authorList>
    </citation>
    <scope>NUCLEOTIDE SEQUENCE [LARGE SCALE GENOMIC DNA]</scope>
    <source>
        <strain evidence="1 2">52</strain>
    </source>
</reference>
<accession>A0A2N4TXV7</accession>
<gene>
    <name evidence="1" type="ORF">C0Q88_07515</name>
</gene>
<name>A0A2N4TXV7_RALPI</name>